<dbReference type="InterPro" id="IPR014729">
    <property type="entry name" value="Rossmann-like_a/b/a_fold"/>
</dbReference>
<comment type="subcellular location">
    <subcellularLocation>
        <location evidence="3">Cytoplasm</location>
    </subcellularLocation>
</comment>
<dbReference type="GO" id="GO:0032447">
    <property type="term" value="P:protein urmylation"/>
    <property type="evidence" value="ECO:0007669"/>
    <property type="project" value="UniProtKB-UniRule"/>
</dbReference>
<comment type="similarity">
    <text evidence="3">Belongs to the CTU2/NCS2 family.</text>
</comment>
<evidence type="ECO:0000256" key="1">
    <source>
        <dbReference type="ARBA" id="ARBA00022490"/>
    </source>
</evidence>
<dbReference type="HAMAP" id="MF_03054">
    <property type="entry name" value="CTU2"/>
    <property type="match status" value="1"/>
</dbReference>
<evidence type="ECO:0000256" key="3">
    <source>
        <dbReference type="HAMAP-Rule" id="MF_03054"/>
    </source>
</evidence>
<dbReference type="STRING" id="286115.A0A507CN52"/>
<dbReference type="EMBL" id="QEAN01000309">
    <property type="protein sequence ID" value="TPX40555.1"/>
    <property type="molecule type" value="Genomic_DNA"/>
</dbReference>
<dbReference type="PANTHER" id="PTHR20882">
    <property type="entry name" value="CYTOPLASMIC TRNA 2-THIOLATION PROTEIN 2"/>
    <property type="match status" value="1"/>
</dbReference>
<protein>
    <recommendedName>
        <fullName evidence="3">Cytoplasmic tRNA 2-thiolation protein 2</fullName>
    </recommendedName>
</protein>
<dbReference type="GO" id="GO:0016779">
    <property type="term" value="F:nucleotidyltransferase activity"/>
    <property type="evidence" value="ECO:0007669"/>
    <property type="project" value="UniProtKB-UniRule"/>
</dbReference>
<dbReference type="VEuPathDB" id="FungiDB:SeMB42_g05949"/>
<evidence type="ECO:0000256" key="2">
    <source>
        <dbReference type="ARBA" id="ARBA00022694"/>
    </source>
</evidence>
<dbReference type="Proteomes" id="UP000317494">
    <property type="component" value="Unassembled WGS sequence"/>
</dbReference>
<dbReference type="PANTHER" id="PTHR20882:SF14">
    <property type="entry name" value="CYTOPLASMIC TRNA 2-THIOLATION PROTEIN 2"/>
    <property type="match status" value="1"/>
</dbReference>
<dbReference type="GO" id="GO:0005829">
    <property type="term" value="C:cytosol"/>
    <property type="evidence" value="ECO:0007669"/>
    <property type="project" value="TreeGrafter"/>
</dbReference>
<dbReference type="GO" id="GO:0002143">
    <property type="term" value="P:tRNA wobble position uridine thiolation"/>
    <property type="evidence" value="ECO:0007669"/>
    <property type="project" value="TreeGrafter"/>
</dbReference>
<keyword evidence="1 3" id="KW-0963">Cytoplasm</keyword>
<dbReference type="InterPro" id="IPR019407">
    <property type="entry name" value="CTU2"/>
</dbReference>
<accession>A0A507CN52</accession>
<evidence type="ECO:0000313" key="4">
    <source>
        <dbReference type="EMBL" id="TPX40555.1"/>
    </source>
</evidence>
<dbReference type="Gene3D" id="3.40.50.620">
    <property type="entry name" value="HUPs"/>
    <property type="match status" value="1"/>
</dbReference>
<name>A0A507CN52_9FUNG</name>
<reference evidence="4 5" key="1">
    <citation type="journal article" date="2019" name="Sci. Rep.">
        <title>Comparative genomics of chytrid fungi reveal insights into the obligate biotrophic and pathogenic lifestyle of Synchytrium endobioticum.</title>
        <authorList>
            <person name="van de Vossenberg B.T.L.H."/>
            <person name="Warris S."/>
            <person name="Nguyen H.D.T."/>
            <person name="van Gent-Pelzer M.P.E."/>
            <person name="Joly D.L."/>
            <person name="van de Geest H.C."/>
            <person name="Bonants P.J.M."/>
            <person name="Smith D.S."/>
            <person name="Levesque C.A."/>
            <person name="van der Lee T.A.J."/>
        </authorList>
    </citation>
    <scope>NUCLEOTIDE SEQUENCE [LARGE SCALE GENOMIC DNA]</scope>
    <source>
        <strain evidence="4 5">MB42</strain>
    </source>
</reference>
<dbReference type="AlphaFoldDB" id="A0A507CN52"/>
<dbReference type="SUPFAM" id="SSF52402">
    <property type="entry name" value="Adenine nucleotide alpha hydrolases-like"/>
    <property type="match status" value="1"/>
</dbReference>
<dbReference type="GO" id="GO:0000049">
    <property type="term" value="F:tRNA binding"/>
    <property type="evidence" value="ECO:0007669"/>
    <property type="project" value="InterPro"/>
</dbReference>
<organism evidence="4 5">
    <name type="scientific">Synchytrium endobioticum</name>
    <dbReference type="NCBI Taxonomy" id="286115"/>
    <lineage>
        <taxon>Eukaryota</taxon>
        <taxon>Fungi</taxon>
        <taxon>Fungi incertae sedis</taxon>
        <taxon>Chytridiomycota</taxon>
        <taxon>Chytridiomycota incertae sedis</taxon>
        <taxon>Chytridiomycetes</taxon>
        <taxon>Synchytriales</taxon>
        <taxon>Synchytriaceae</taxon>
        <taxon>Synchytrium</taxon>
    </lineage>
</organism>
<keyword evidence="5" id="KW-1185">Reference proteome</keyword>
<dbReference type="UniPathway" id="UPA00988"/>
<comment type="function">
    <text evidence="3">Plays a central role in 2-thiolation of mcm(5)S(2)U at tRNA wobble positions of tRNA(Lys), tRNA(Glu) and tRNA(Gln). May act by forming a heterodimer with NCS6 that ligates sulfur from thiocarboxylated URM1 onto the uridine of tRNAs at wobble position. Prior mcm(5) tRNA modification by the elongator complex is required for 2-thiolation. May also be involved in protein urmylation.</text>
</comment>
<comment type="pathway">
    <text evidence="3">tRNA modification; 5-methoxycarbonylmethyl-2-thiouridine-tRNA biosynthesis.</text>
</comment>
<gene>
    <name evidence="3" type="primary">NCS2</name>
    <name evidence="3" type="synonym">CTU2</name>
    <name evidence="4" type="ORF">SeMB42_g05949</name>
</gene>
<evidence type="ECO:0000313" key="5">
    <source>
        <dbReference type="Proteomes" id="UP000317494"/>
    </source>
</evidence>
<comment type="caution">
    <text evidence="4">The sequence shown here is derived from an EMBL/GenBank/DDBJ whole genome shotgun (WGS) entry which is preliminary data.</text>
</comment>
<proteinExistence type="inferred from homology"/>
<dbReference type="GO" id="GO:0016783">
    <property type="term" value="F:sulfurtransferase activity"/>
    <property type="evidence" value="ECO:0007669"/>
    <property type="project" value="TreeGrafter"/>
</dbReference>
<sequence>MSCELPDGEEDSILPETRSRVKDLLDSGTCIKCKSAKGIISVHYAIFCGDCLKESATKRFKSTIRQQPLQHLPNGRVLVAYSGGISSSLMMYLMSALLSGNMYKTSRFTGLVVCHIDESAIAGTGSTQQEDVWKCILDARHVVEYVVKSLEDIFTNDAAPMSSSPRDRLLESLASASKQSSREDLIQCYQRQLLMQVAREYECPYIALGDTSTRLAIKVISSVSKGRGLGVPDLVNSEVTMTGCDGSQVVVIKPMKEFSSKEIAMLVNLYKIPIPTIARYDTGLPAKSSIDRLTEDFVLSLLKDFPSTTSTVLKTALKVQTGHRTNPGVSMCALCGGPVDPSSRRWRQFHTVSITPPNYSKCSSSTESCCRAPFTELALASLVCYGCANVIKESDVDKLPPFVKHNVGAMQKQIVGRERDERLKSQISEFLIEDADDS</sequence>
<keyword evidence="2 3" id="KW-0819">tRNA processing</keyword>
<dbReference type="Pfam" id="PF10288">
    <property type="entry name" value="CTU2"/>
    <property type="match status" value="1"/>
</dbReference>